<evidence type="ECO:0000313" key="2">
    <source>
        <dbReference type="Proteomes" id="UP000798662"/>
    </source>
</evidence>
<sequence length="608" mass="61051">MRAPPARRVAAAVAAAAVAAGGGGGGGGTGGSGGGGGKKGERRGIGRRSISNVVMARIASSRRLSGRPGGGGADGGGGGGGKSPLPTGGGVPRPASQPGGGPAGRSPSGAGSAGAGDGDVADDTADGTLSSIGLRGGSDGDGDGGGGGGGGETDILRTALPRVNVDLKPDVVFRKVSLAPYGTNWASDVVVFLHNAVRREFMDLYALLDLMQRKRRTLTHDLVDVFFEWWTDFETFCVATVNAETEVIFPPLMKRTPLTAPALRDSARMLANGKFVVGLRKVTDFRPNFTPHLPAGEVLPRLISLVSELSFIHDYYASQEAALPPVIAAHFRKRNKASWEKALTDHMRYADSYDMNLVLLTRWLRPSADTKWRLRNLKPSEHLAFGGWRREAERNHLQIVDYFTQSLCDGGAAGGGGGGGGAGVGAGGAAAMDADGTAAGGRPGSTGPDAVAGGLLGRINEARKRRSAASGGAGANGATTAIGVAMAVAPEWRDRLEESKTSTLQLDGRAPSDTPAADGKGGGAAGDGTDGGDDKPTPGGGGKADAPAGDAAGSPASAGPLSGAAAASPPGGGTEPLLSTPSPLPGEPGWATGGRLRIPDIFGTSTLA</sequence>
<dbReference type="Proteomes" id="UP000798662">
    <property type="component" value="Chromosome 1"/>
</dbReference>
<protein>
    <submittedName>
        <fullName evidence="1">Uncharacterized protein</fullName>
    </submittedName>
</protein>
<proteinExistence type="predicted"/>
<name>A0ACC3BW09_PYRYE</name>
<organism evidence="1 2">
    <name type="scientific">Pyropia yezoensis</name>
    <name type="common">Susabi-nori</name>
    <name type="synonym">Porphyra yezoensis</name>
    <dbReference type="NCBI Taxonomy" id="2788"/>
    <lineage>
        <taxon>Eukaryota</taxon>
        <taxon>Rhodophyta</taxon>
        <taxon>Bangiophyceae</taxon>
        <taxon>Bangiales</taxon>
        <taxon>Bangiaceae</taxon>
        <taxon>Pyropia</taxon>
    </lineage>
</organism>
<gene>
    <name evidence="1" type="ORF">I4F81_004460</name>
</gene>
<dbReference type="EMBL" id="CM020618">
    <property type="protein sequence ID" value="KAK1861881.1"/>
    <property type="molecule type" value="Genomic_DNA"/>
</dbReference>
<keyword evidence="2" id="KW-1185">Reference proteome</keyword>
<accession>A0ACC3BW09</accession>
<evidence type="ECO:0000313" key="1">
    <source>
        <dbReference type="EMBL" id="KAK1861881.1"/>
    </source>
</evidence>
<comment type="caution">
    <text evidence="1">The sequence shown here is derived from an EMBL/GenBank/DDBJ whole genome shotgun (WGS) entry which is preliminary data.</text>
</comment>
<reference evidence="1" key="1">
    <citation type="submission" date="2019-11" db="EMBL/GenBank/DDBJ databases">
        <title>Nori genome reveals adaptations in red seaweeds to the harsh intertidal environment.</title>
        <authorList>
            <person name="Wang D."/>
            <person name="Mao Y."/>
        </authorList>
    </citation>
    <scope>NUCLEOTIDE SEQUENCE</scope>
    <source>
        <tissue evidence="1">Gametophyte</tissue>
    </source>
</reference>